<dbReference type="AlphaFoldDB" id="A0A3N4YML6"/>
<dbReference type="Proteomes" id="UP000280501">
    <property type="component" value="Unassembled WGS sequence"/>
</dbReference>
<proteinExistence type="predicted"/>
<evidence type="ECO:0000256" key="1">
    <source>
        <dbReference type="SAM" id="MobiDB-lite"/>
    </source>
</evidence>
<gene>
    <name evidence="2" type="ORF">EDD34_2550</name>
</gene>
<evidence type="ECO:0000313" key="3">
    <source>
        <dbReference type="Proteomes" id="UP000280501"/>
    </source>
</evidence>
<reference evidence="2 3" key="1">
    <citation type="submission" date="2018-11" db="EMBL/GenBank/DDBJ databases">
        <title>Sequencing the genomes of 1000 actinobacteria strains.</title>
        <authorList>
            <person name="Klenk H.-P."/>
        </authorList>
    </citation>
    <scope>NUCLEOTIDE SEQUENCE [LARGE SCALE GENOMIC DNA]</scope>
    <source>
        <strain evidence="2 3">DSM 15700</strain>
    </source>
</reference>
<name>A0A3N4YML6_9MICO</name>
<evidence type="ECO:0000313" key="2">
    <source>
        <dbReference type="EMBL" id="RPF21913.1"/>
    </source>
</evidence>
<accession>A0A3N4YML6</accession>
<organism evidence="2 3">
    <name type="scientific">Myceligenerans xiligouense</name>
    <dbReference type="NCBI Taxonomy" id="253184"/>
    <lineage>
        <taxon>Bacteria</taxon>
        <taxon>Bacillati</taxon>
        <taxon>Actinomycetota</taxon>
        <taxon>Actinomycetes</taxon>
        <taxon>Micrococcales</taxon>
        <taxon>Promicromonosporaceae</taxon>
        <taxon>Myceligenerans</taxon>
    </lineage>
</organism>
<feature type="region of interest" description="Disordered" evidence="1">
    <location>
        <begin position="33"/>
        <end position="56"/>
    </location>
</feature>
<protein>
    <submittedName>
        <fullName evidence="2">Uncharacterized protein</fullName>
    </submittedName>
</protein>
<keyword evidence="3" id="KW-1185">Reference proteome</keyword>
<dbReference type="EMBL" id="RKQZ01000001">
    <property type="protein sequence ID" value="RPF21913.1"/>
    <property type="molecule type" value="Genomic_DNA"/>
</dbReference>
<sequence>MTAPTWAADEMTHDTGSGALPATSVLVYLRDASGESCDDGSSGPVFETTPTTKSAR</sequence>
<comment type="caution">
    <text evidence="2">The sequence shown here is derived from an EMBL/GenBank/DDBJ whole genome shotgun (WGS) entry which is preliminary data.</text>
</comment>
<dbReference type="RefSeq" id="WP_170177071.1">
    <property type="nucleotide sequence ID" value="NZ_RKQZ01000001.1"/>
</dbReference>